<evidence type="ECO:0000259" key="2">
    <source>
        <dbReference type="Pfam" id="PF20152"/>
    </source>
</evidence>
<dbReference type="OrthoDB" id="3270417at2759"/>
<feature type="transmembrane region" description="Helical" evidence="1">
    <location>
        <begin position="221"/>
        <end position="239"/>
    </location>
</feature>
<keyword evidence="1" id="KW-1133">Transmembrane helix</keyword>
<keyword evidence="1" id="KW-0812">Transmembrane</keyword>
<keyword evidence="4" id="KW-1185">Reference proteome</keyword>
<organism evidence="3 4">
    <name type="scientific">Sistotremastrum niveocremeum HHB9708</name>
    <dbReference type="NCBI Taxonomy" id="1314777"/>
    <lineage>
        <taxon>Eukaryota</taxon>
        <taxon>Fungi</taxon>
        <taxon>Dikarya</taxon>
        <taxon>Basidiomycota</taxon>
        <taxon>Agaricomycotina</taxon>
        <taxon>Agaricomycetes</taxon>
        <taxon>Sistotremastrales</taxon>
        <taxon>Sistotremastraceae</taxon>
        <taxon>Sertulicium</taxon>
        <taxon>Sertulicium niveocremeum</taxon>
    </lineage>
</organism>
<dbReference type="STRING" id="1314777.A0A164YNH4"/>
<proteinExistence type="predicted"/>
<evidence type="ECO:0000313" key="3">
    <source>
        <dbReference type="EMBL" id="KZS97089.1"/>
    </source>
</evidence>
<protein>
    <recommendedName>
        <fullName evidence="2">DUF6534 domain-containing protein</fullName>
    </recommendedName>
</protein>
<keyword evidence="1" id="KW-0472">Membrane</keyword>
<dbReference type="PANTHER" id="PTHR40465:SF1">
    <property type="entry name" value="DUF6534 DOMAIN-CONTAINING PROTEIN"/>
    <property type="match status" value="1"/>
</dbReference>
<dbReference type="InterPro" id="IPR045339">
    <property type="entry name" value="DUF6534"/>
</dbReference>
<dbReference type="Pfam" id="PF20152">
    <property type="entry name" value="DUF6534"/>
    <property type="match status" value="1"/>
</dbReference>
<accession>A0A164YNH4</accession>
<feature type="domain" description="DUF6534" evidence="2">
    <location>
        <begin position="186"/>
        <end position="271"/>
    </location>
</feature>
<name>A0A164YNH4_9AGAM</name>
<feature type="transmembrane region" description="Helical" evidence="1">
    <location>
        <begin position="7"/>
        <end position="25"/>
    </location>
</feature>
<sequence>MLLERHLSLLVIVPVMSAAPLLLLYRFEVPFIGSLVCSLLYGFTSFQGLEYFRRFPTDGWYLKSLVVAIMIIDSIHLAFCLHFSYHYFIAIWNKPGFLFIPIWSAVITPFVKSLAEMLCHLFAAARIWKLSGKKWGVPLCIIALEISRTGIVLRMIIESLRLSTWEELVTKPSFKHMFLSTSTLTIISDVLISGTICIYLSRSRTGYKRTDSIITTLIRYTVGNGFLTVVGDIIVLVMFKVMPSTIAFFGPFEVTPLLYANAVLTSLNSRSEFRERLSDLKENKATAPPPHTKGILLQNVQHDIAQSEATDARHDVFVVPSLTHEQSMLGAPRQSNHNFV</sequence>
<evidence type="ECO:0000313" key="4">
    <source>
        <dbReference type="Proteomes" id="UP000076722"/>
    </source>
</evidence>
<dbReference type="Proteomes" id="UP000076722">
    <property type="component" value="Unassembled WGS sequence"/>
</dbReference>
<feature type="transmembrane region" description="Helical" evidence="1">
    <location>
        <begin position="31"/>
        <end position="52"/>
    </location>
</feature>
<reference evidence="3 4" key="1">
    <citation type="journal article" date="2016" name="Mol. Biol. Evol.">
        <title>Comparative Genomics of Early-Diverging Mushroom-Forming Fungi Provides Insights into the Origins of Lignocellulose Decay Capabilities.</title>
        <authorList>
            <person name="Nagy L.G."/>
            <person name="Riley R."/>
            <person name="Tritt A."/>
            <person name="Adam C."/>
            <person name="Daum C."/>
            <person name="Floudas D."/>
            <person name="Sun H."/>
            <person name="Yadav J.S."/>
            <person name="Pangilinan J."/>
            <person name="Larsson K.H."/>
            <person name="Matsuura K."/>
            <person name="Barry K."/>
            <person name="Labutti K."/>
            <person name="Kuo R."/>
            <person name="Ohm R.A."/>
            <person name="Bhattacharya S.S."/>
            <person name="Shirouzu T."/>
            <person name="Yoshinaga Y."/>
            <person name="Martin F.M."/>
            <person name="Grigoriev I.V."/>
            <person name="Hibbett D.S."/>
        </authorList>
    </citation>
    <scope>NUCLEOTIDE SEQUENCE [LARGE SCALE GENOMIC DNA]</scope>
    <source>
        <strain evidence="3 4">HHB9708</strain>
    </source>
</reference>
<evidence type="ECO:0000256" key="1">
    <source>
        <dbReference type="SAM" id="Phobius"/>
    </source>
</evidence>
<dbReference type="EMBL" id="KV419397">
    <property type="protein sequence ID" value="KZS97089.1"/>
    <property type="molecule type" value="Genomic_DNA"/>
</dbReference>
<feature type="transmembrane region" description="Helical" evidence="1">
    <location>
        <begin position="97"/>
        <end position="123"/>
    </location>
</feature>
<gene>
    <name evidence="3" type="ORF">SISNIDRAFT_482026</name>
</gene>
<feature type="transmembrane region" description="Helical" evidence="1">
    <location>
        <begin position="135"/>
        <end position="157"/>
    </location>
</feature>
<dbReference type="PANTHER" id="PTHR40465">
    <property type="entry name" value="CHROMOSOME 1, WHOLE GENOME SHOTGUN SEQUENCE"/>
    <property type="match status" value="1"/>
</dbReference>
<feature type="transmembrane region" description="Helical" evidence="1">
    <location>
        <begin position="64"/>
        <end position="85"/>
    </location>
</feature>
<dbReference type="AlphaFoldDB" id="A0A164YNH4"/>
<feature type="transmembrane region" description="Helical" evidence="1">
    <location>
        <begin position="177"/>
        <end position="200"/>
    </location>
</feature>